<dbReference type="STRING" id="1458461.BN1012_Phect110"/>
<dbReference type="KEGG" id="pect:BN1012_Phect110"/>
<dbReference type="GO" id="GO:0005886">
    <property type="term" value="C:plasma membrane"/>
    <property type="evidence" value="ECO:0007669"/>
    <property type="project" value="UniProtKB-SubCell"/>
</dbReference>
<evidence type="ECO:0000256" key="3">
    <source>
        <dbReference type="ARBA" id="ARBA00022692"/>
    </source>
</evidence>
<gene>
    <name evidence="8" type="ORF">BN1012_Phect110</name>
</gene>
<dbReference type="HOGENOM" id="CLU_009099_0_0_5"/>
<feature type="transmembrane region" description="Helical" evidence="6">
    <location>
        <begin position="800"/>
        <end position="824"/>
    </location>
</feature>
<feature type="domain" description="Membrane transport protein MMPL" evidence="7">
    <location>
        <begin position="157"/>
        <end position="402"/>
    </location>
</feature>
<dbReference type="SUPFAM" id="SSF82866">
    <property type="entry name" value="Multidrug efflux transporter AcrB transmembrane domain"/>
    <property type="match status" value="2"/>
</dbReference>
<reference evidence="8 9" key="1">
    <citation type="journal article" date="2014" name="Front. Genet.">
        <title>Genome and metabolic network of "Candidatus Phaeomarinobacter ectocarpi" Ec32, a new candidate genus of Alphaproteobacteria frequently associated with brown algae.</title>
        <authorList>
            <person name="Dittami S.M."/>
            <person name="Barbeyron T."/>
            <person name="Boyen C."/>
            <person name="Cambefort J."/>
            <person name="Collet G."/>
            <person name="Delage L."/>
            <person name="Gobet A."/>
            <person name="Groisillier A."/>
            <person name="Leblanc C."/>
            <person name="Michel G."/>
            <person name="Scornet D."/>
            <person name="Siegel A."/>
            <person name="Tapia J.E."/>
            <person name="Tonon T."/>
        </authorList>
    </citation>
    <scope>NUCLEOTIDE SEQUENCE [LARGE SCALE GENOMIC DNA]</scope>
    <source>
        <strain evidence="8 9">Ec32</strain>
    </source>
</reference>
<feature type="transmembrane region" description="Helical" evidence="6">
    <location>
        <begin position="378"/>
        <end position="399"/>
    </location>
</feature>
<feature type="transmembrane region" description="Helical" evidence="6">
    <location>
        <begin position="732"/>
        <end position="753"/>
    </location>
</feature>
<feature type="transmembrane region" description="Helical" evidence="6">
    <location>
        <begin position="706"/>
        <end position="726"/>
    </location>
</feature>
<keyword evidence="5 6" id="KW-0472">Membrane</keyword>
<organism evidence="8 9">
    <name type="scientific">Candidatus Phaeomarinibacter ectocarpi</name>
    <dbReference type="NCBI Taxonomy" id="1458461"/>
    <lineage>
        <taxon>Bacteria</taxon>
        <taxon>Pseudomonadati</taxon>
        <taxon>Pseudomonadota</taxon>
        <taxon>Alphaproteobacteria</taxon>
        <taxon>Hyphomicrobiales</taxon>
        <taxon>Parvibaculaceae</taxon>
        <taxon>Candidatus Phaeomarinibacter</taxon>
    </lineage>
</organism>
<protein>
    <recommendedName>
        <fullName evidence="7">Membrane transport protein MMPL domain-containing protein</fullName>
    </recommendedName>
</protein>
<dbReference type="InterPro" id="IPR050545">
    <property type="entry name" value="Mycobact_MmpL"/>
</dbReference>
<feature type="transmembrane region" description="Helical" evidence="6">
    <location>
        <begin position="675"/>
        <end position="699"/>
    </location>
</feature>
<proteinExistence type="predicted"/>
<evidence type="ECO:0000256" key="4">
    <source>
        <dbReference type="ARBA" id="ARBA00022989"/>
    </source>
</evidence>
<feature type="transmembrane region" description="Helical" evidence="6">
    <location>
        <begin position="432"/>
        <end position="452"/>
    </location>
</feature>
<evidence type="ECO:0000256" key="6">
    <source>
        <dbReference type="SAM" id="Phobius"/>
    </source>
</evidence>
<keyword evidence="2" id="KW-1003">Cell membrane</keyword>
<dbReference type="AlphaFoldDB" id="X5MDB9"/>
<feature type="domain" description="Membrane transport protein MMPL" evidence="7">
    <location>
        <begin position="578"/>
        <end position="828"/>
    </location>
</feature>
<dbReference type="Pfam" id="PF03176">
    <property type="entry name" value="MMPL"/>
    <property type="match status" value="2"/>
</dbReference>
<dbReference type="EMBL" id="HG966617">
    <property type="protein sequence ID" value="CDO58324.1"/>
    <property type="molecule type" value="Genomic_DNA"/>
</dbReference>
<name>X5MDB9_9HYPH</name>
<feature type="transmembrane region" description="Helical" evidence="6">
    <location>
        <begin position="249"/>
        <end position="267"/>
    </location>
</feature>
<dbReference type="PANTHER" id="PTHR33406:SF13">
    <property type="entry name" value="MEMBRANE PROTEIN YDFJ"/>
    <property type="match status" value="1"/>
</dbReference>
<dbReference type="InterPro" id="IPR004869">
    <property type="entry name" value="MMPL_dom"/>
</dbReference>
<keyword evidence="9" id="KW-1185">Reference proteome</keyword>
<dbReference type="Proteomes" id="UP000032160">
    <property type="component" value="Chromosome I"/>
</dbReference>
<evidence type="ECO:0000259" key="7">
    <source>
        <dbReference type="Pfam" id="PF03176"/>
    </source>
</evidence>
<feature type="transmembrane region" description="Helical" evidence="6">
    <location>
        <begin position="301"/>
        <end position="324"/>
    </location>
</feature>
<comment type="subcellular location">
    <subcellularLocation>
        <location evidence="1">Cell membrane</location>
        <topology evidence="1">Multi-pass membrane protein</topology>
    </subcellularLocation>
</comment>
<sequence length="829" mass="87217">MLGTFATGFYATTQFRVNTDQSSLIAPNSEFQQRFDRFRDAFPTYRRTTLVVVESASRSAAANGAADLAEALEAREDLFRSIFTTAAMPFFKQNGLLYLDTEDLTLQLDALVQAQPGIAIVANEKGLAGTLSLLRQGLTQVDETGRLNPALTALADDLTRVANTVADDEAPPLRFNLGSLGSNDAQSAIELISIQIREDTGDFLSPRAKLDVIRATAADLGLTAENGFTIRLTGNIPLSVDELSQVRESLGIAGALSLVMLAVVLGLGVRSGRIVSVMVLTLAVGGVWSMAWAMFSVGEVNLLSASFAVLFVGLGIDFAIHYALRAQEDVEKGIATRPALITSARDVGPAIALGAVTSAIGFLSFLPTDYKGFADLGVIAGGGMALAFIAALTVIPASLGKFGIPAHRNAGGSFARVTNRVFAMSQTHARGITLAAVVCGIAAAAIATNVRFDFSTLALKNSQSEPILALADLQERGLATDYAAYVIAPSLEASKDTVTALNTLPTIGSVRTADSLIPADQDEKLGLIEDTAFLFFPLFSRINGPVAAVPDDLSFQLPDDLHEDARATLDGLTTALAALKPTQLEDLNTALAEQLTRDLTRLTDIFNAEPVTSLDQVPAPVKGRYLSADGQALVIGLPKGDVTRTEDLRAFVGDVKSLFPDSTGRAVVEATVGDIVVNAFVTALVIALCAVTLVVLMATGSFKDTALILMPLLLAAVATAATGVLIDMPFNQANIIVLPLIMGLGVDNGIHVLMRYRKDGSLERLLKSSTPRAIVLSTLTTIGAFGALSVSVHAGTASMGILLTIAMLYLLIATVFVLPALLSLTAKRR</sequence>
<evidence type="ECO:0000256" key="1">
    <source>
        <dbReference type="ARBA" id="ARBA00004651"/>
    </source>
</evidence>
<feature type="transmembrane region" description="Helical" evidence="6">
    <location>
        <begin position="274"/>
        <end position="295"/>
    </location>
</feature>
<feature type="transmembrane region" description="Helical" evidence="6">
    <location>
        <begin position="347"/>
        <end position="366"/>
    </location>
</feature>
<keyword evidence="3 6" id="KW-0812">Transmembrane</keyword>
<accession>X5MDB9</accession>
<evidence type="ECO:0000313" key="8">
    <source>
        <dbReference type="EMBL" id="CDO58324.1"/>
    </source>
</evidence>
<evidence type="ECO:0000313" key="9">
    <source>
        <dbReference type="Proteomes" id="UP000032160"/>
    </source>
</evidence>
<dbReference type="PANTHER" id="PTHR33406">
    <property type="entry name" value="MEMBRANE PROTEIN MJ1562-RELATED"/>
    <property type="match status" value="1"/>
</dbReference>
<dbReference type="Gene3D" id="1.20.1640.10">
    <property type="entry name" value="Multidrug efflux transporter AcrB transmembrane domain"/>
    <property type="match status" value="2"/>
</dbReference>
<keyword evidence="4 6" id="KW-1133">Transmembrane helix</keyword>
<evidence type="ECO:0000256" key="2">
    <source>
        <dbReference type="ARBA" id="ARBA00022475"/>
    </source>
</evidence>
<feature type="transmembrane region" description="Helical" evidence="6">
    <location>
        <begin position="773"/>
        <end position="794"/>
    </location>
</feature>
<dbReference type="PATRIC" id="fig|1458461.3.peg.110"/>
<evidence type="ECO:0000256" key="5">
    <source>
        <dbReference type="ARBA" id="ARBA00023136"/>
    </source>
</evidence>